<organism evidence="12 13">
    <name type="scientific">Oncorhynchus tshawytscha</name>
    <name type="common">Chinook salmon</name>
    <name type="synonym">Salmo tshawytscha</name>
    <dbReference type="NCBI Taxonomy" id="74940"/>
    <lineage>
        <taxon>Eukaryota</taxon>
        <taxon>Metazoa</taxon>
        <taxon>Chordata</taxon>
        <taxon>Craniata</taxon>
        <taxon>Vertebrata</taxon>
        <taxon>Euteleostomi</taxon>
        <taxon>Actinopterygii</taxon>
        <taxon>Neopterygii</taxon>
        <taxon>Teleostei</taxon>
        <taxon>Protacanthopterygii</taxon>
        <taxon>Salmoniformes</taxon>
        <taxon>Salmonidae</taxon>
        <taxon>Salmoninae</taxon>
        <taxon>Oncorhynchus</taxon>
    </lineage>
</organism>
<feature type="compositionally biased region" description="Polar residues" evidence="10">
    <location>
        <begin position="254"/>
        <end position="267"/>
    </location>
</feature>
<dbReference type="GeneTree" id="ENSGT00940000159853"/>
<dbReference type="PANTHER" id="PTHR23107:SF21">
    <property type="entry name" value="CALCIUM-RESPONSIVE TRANSACTIVATOR"/>
    <property type="match status" value="1"/>
</dbReference>
<proteinExistence type="inferred from homology"/>
<name>A0AAZ3PP66_ONCTS</name>
<dbReference type="PANTHER" id="PTHR23107">
    <property type="entry name" value="SYNOVIAL SARCOMA ASSOCIATED SS18 PROTEIN"/>
    <property type="match status" value="1"/>
</dbReference>
<accession>A0AAZ3PP66</accession>
<reference evidence="12" key="2">
    <citation type="submission" date="2025-08" db="UniProtKB">
        <authorList>
            <consortium name="Ensembl"/>
        </authorList>
    </citation>
    <scope>IDENTIFICATION</scope>
</reference>
<evidence type="ECO:0000313" key="12">
    <source>
        <dbReference type="Ensembl" id="ENSOTSP00005118100.1"/>
    </source>
</evidence>
<evidence type="ECO:0000256" key="7">
    <source>
        <dbReference type="ARBA" id="ARBA00023159"/>
    </source>
</evidence>
<keyword evidence="3" id="KW-0677">Repeat</keyword>
<evidence type="ECO:0000256" key="6">
    <source>
        <dbReference type="ARBA" id="ARBA00023015"/>
    </source>
</evidence>
<sequence>MSVAFSSARPRSKGEVTQQTIQKMLDENHHLIQCIMDYQNKGKTAECTQYQQILHRNLVYLATIADSNQNMQSLLPAPPTPNMGSMGPGGMGQNGGSGPIHSQSNLNDAMTPGLPPPSMMQSQMSNGETPISTHEHTHTTPSTHTHTPLSVREYNLTAGFSAQLTVCCMISPYNGPSPHHPLVSMMQQPHYPSSQTGAGQQHYQGQQTAMGMLGQSGQGNSMVSQRPMGTYRHTQQGCALQYMGQDEFYGEQYGHTQSSSEPINQQYYPDGHGEYSYQQSSYGEHGYERPFDESSQHYYEGGNSQYSQQQAQYQHGSGQQQPFSQQQYPSQQGYSTQQQGYGPGQGASSQYSQYQQGQGQQYSSYRSSQAAPGAQTQRPYAYEQVQLQLPLTPRFEEDGAVQPNIG</sequence>
<keyword evidence="9" id="KW-0539">Nucleus</keyword>
<comment type="similarity">
    <text evidence="2">Belongs to the SS18 family.</text>
</comment>
<dbReference type="InterPro" id="IPR007726">
    <property type="entry name" value="SS18_N"/>
</dbReference>
<evidence type="ECO:0000256" key="9">
    <source>
        <dbReference type="ARBA" id="ARBA00023242"/>
    </source>
</evidence>
<feature type="compositionally biased region" description="Low complexity" evidence="10">
    <location>
        <begin position="301"/>
        <end position="369"/>
    </location>
</feature>
<feature type="domain" description="SS18 N-terminal" evidence="11">
    <location>
        <begin position="13"/>
        <end position="73"/>
    </location>
</feature>
<dbReference type="GO" id="GO:0005654">
    <property type="term" value="C:nucleoplasm"/>
    <property type="evidence" value="ECO:0007669"/>
    <property type="project" value="UniProtKB-ARBA"/>
</dbReference>
<evidence type="ECO:0000256" key="5">
    <source>
        <dbReference type="ARBA" id="ARBA00022853"/>
    </source>
</evidence>
<protein>
    <recommendedName>
        <fullName evidence="11">SS18 N-terminal domain-containing protein</fullName>
    </recommendedName>
</protein>
<feature type="compositionally biased region" description="Gly residues" evidence="10">
    <location>
        <begin position="86"/>
        <end position="98"/>
    </location>
</feature>
<dbReference type="AlphaFoldDB" id="A0AAZ3PP66"/>
<evidence type="ECO:0000256" key="10">
    <source>
        <dbReference type="SAM" id="MobiDB-lite"/>
    </source>
</evidence>
<dbReference type="Proteomes" id="UP000694402">
    <property type="component" value="Unassembled WGS sequence"/>
</dbReference>
<keyword evidence="7" id="KW-0010">Activator</keyword>
<dbReference type="Pfam" id="PF05030">
    <property type="entry name" value="SSXT"/>
    <property type="match status" value="1"/>
</dbReference>
<reference evidence="13" key="1">
    <citation type="journal article" date="2018" name="PLoS ONE">
        <title>Chinook salmon (Oncorhynchus tshawytscha) genome and transcriptome.</title>
        <authorList>
            <person name="Christensen K.A."/>
            <person name="Leong J.S."/>
            <person name="Sakhrani D."/>
            <person name="Biagi C.A."/>
            <person name="Minkley D.R."/>
            <person name="Withler R.E."/>
            <person name="Rondeau E.B."/>
            <person name="Koop B.F."/>
            <person name="Devlin R.H."/>
        </authorList>
    </citation>
    <scope>NUCLEOTIDE SEQUENCE [LARGE SCALE GENOMIC DNA]</scope>
</reference>
<comment type="subcellular location">
    <subcellularLocation>
        <location evidence="1">Nucleus</location>
    </subcellularLocation>
</comment>
<gene>
    <name evidence="12" type="primary">SS18L1</name>
</gene>
<keyword evidence="5" id="KW-0156">Chromatin regulator</keyword>
<evidence type="ECO:0000256" key="4">
    <source>
        <dbReference type="ARBA" id="ARBA00022837"/>
    </source>
</evidence>
<evidence type="ECO:0000256" key="1">
    <source>
        <dbReference type="ARBA" id="ARBA00004123"/>
    </source>
</evidence>
<evidence type="ECO:0000256" key="3">
    <source>
        <dbReference type="ARBA" id="ARBA00022737"/>
    </source>
</evidence>
<dbReference type="GO" id="GO:0003713">
    <property type="term" value="F:transcription coactivator activity"/>
    <property type="evidence" value="ECO:0007669"/>
    <property type="project" value="TreeGrafter"/>
</dbReference>
<dbReference type="GO" id="GO:0050775">
    <property type="term" value="P:positive regulation of dendrite morphogenesis"/>
    <property type="evidence" value="ECO:0007669"/>
    <property type="project" value="TreeGrafter"/>
</dbReference>
<keyword evidence="6" id="KW-0805">Transcription regulation</keyword>
<dbReference type="GO" id="GO:0006325">
    <property type="term" value="P:chromatin organization"/>
    <property type="evidence" value="ECO:0007669"/>
    <property type="project" value="UniProtKB-KW"/>
</dbReference>
<evidence type="ECO:0000256" key="2">
    <source>
        <dbReference type="ARBA" id="ARBA00007945"/>
    </source>
</evidence>
<keyword evidence="13" id="KW-1185">Reference proteome</keyword>
<feature type="compositionally biased region" description="Basic and acidic residues" evidence="10">
    <location>
        <begin position="285"/>
        <end position="295"/>
    </location>
</feature>
<keyword evidence="4" id="KW-0106">Calcium</keyword>
<evidence type="ECO:0000313" key="13">
    <source>
        <dbReference type="Proteomes" id="UP000694402"/>
    </source>
</evidence>
<dbReference type="Ensembl" id="ENSOTST00005197579.1">
    <property type="protein sequence ID" value="ENSOTSP00005118100.1"/>
    <property type="gene ID" value="ENSOTSG00005015768.2"/>
</dbReference>
<reference evidence="12" key="3">
    <citation type="submission" date="2025-09" db="UniProtKB">
        <authorList>
            <consortium name="Ensembl"/>
        </authorList>
    </citation>
    <scope>IDENTIFICATION</scope>
</reference>
<feature type="region of interest" description="Disordered" evidence="10">
    <location>
        <begin position="252"/>
        <end position="382"/>
    </location>
</feature>
<feature type="region of interest" description="Disordered" evidence="10">
    <location>
        <begin position="72"/>
        <end position="147"/>
    </location>
</feature>
<keyword evidence="8" id="KW-0804">Transcription</keyword>
<dbReference type="GO" id="GO:0045944">
    <property type="term" value="P:positive regulation of transcription by RNA polymerase II"/>
    <property type="evidence" value="ECO:0007669"/>
    <property type="project" value="TreeGrafter"/>
</dbReference>
<evidence type="ECO:0000256" key="8">
    <source>
        <dbReference type="ARBA" id="ARBA00023163"/>
    </source>
</evidence>
<evidence type="ECO:0000259" key="11">
    <source>
        <dbReference type="Pfam" id="PF05030"/>
    </source>
</evidence>